<evidence type="ECO:0000256" key="7">
    <source>
        <dbReference type="ARBA" id="ARBA00023242"/>
    </source>
</evidence>
<comment type="subcellular location">
    <subcellularLocation>
        <location evidence="1">Nucleus</location>
    </subcellularLocation>
</comment>
<dbReference type="Pfam" id="PF14570">
    <property type="entry name" value="zf-RING_4"/>
    <property type="match status" value="1"/>
</dbReference>
<feature type="region of interest" description="Disordered" evidence="11">
    <location>
        <begin position="1487"/>
        <end position="1514"/>
    </location>
</feature>
<evidence type="ECO:0000256" key="1">
    <source>
        <dbReference type="ARBA" id="ARBA00004123"/>
    </source>
</evidence>
<keyword evidence="14" id="KW-0012">Acyltransferase</keyword>
<feature type="compositionally biased region" description="Polar residues" evidence="11">
    <location>
        <begin position="1607"/>
        <end position="1616"/>
    </location>
</feature>
<feature type="region of interest" description="Disordered" evidence="11">
    <location>
        <begin position="1048"/>
        <end position="1271"/>
    </location>
</feature>
<keyword evidence="3 8" id="KW-0863">Zinc-finger</keyword>
<dbReference type="GO" id="GO:0003723">
    <property type="term" value="F:RNA binding"/>
    <property type="evidence" value="ECO:0007669"/>
    <property type="project" value="UniProtKB-UniRule"/>
</dbReference>
<feature type="compositionally biased region" description="Polar residues" evidence="11">
    <location>
        <begin position="1626"/>
        <end position="1635"/>
    </location>
</feature>
<dbReference type="EC" id="2.3.2.27" evidence="14"/>
<feature type="compositionally biased region" description="Basic and acidic residues" evidence="11">
    <location>
        <begin position="1109"/>
        <end position="1122"/>
    </location>
</feature>
<dbReference type="InterPro" id="IPR000504">
    <property type="entry name" value="RRM_dom"/>
</dbReference>
<gene>
    <name evidence="14" type="primary">NOT4</name>
    <name evidence="14" type="ORF">LTR05_006015</name>
</gene>
<dbReference type="Proteomes" id="UP001309876">
    <property type="component" value="Unassembled WGS sequence"/>
</dbReference>
<keyword evidence="14" id="KW-0808">Transferase</keyword>
<dbReference type="SUPFAM" id="SSF54928">
    <property type="entry name" value="RNA-binding domain, RBD"/>
    <property type="match status" value="1"/>
</dbReference>
<evidence type="ECO:0000256" key="5">
    <source>
        <dbReference type="ARBA" id="ARBA00022884"/>
    </source>
</evidence>
<dbReference type="GO" id="GO:0008270">
    <property type="term" value="F:zinc ion binding"/>
    <property type="evidence" value="ECO:0007669"/>
    <property type="project" value="UniProtKB-KW"/>
</dbReference>
<feature type="region of interest" description="Disordered" evidence="11">
    <location>
        <begin position="690"/>
        <end position="713"/>
    </location>
</feature>
<dbReference type="InterPro" id="IPR039780">
    <property type="entry name" value="Mot2"/>
</dbReference>
<sequence length="1689" mass="184292">MSRYQDTVIDDDDESCPLCIEEFDLSDKNFKPCPCGYQICQFCFNSLKNTYEKSTCPNCRRPYDNSTIKYKVPTAEELKLDQLNKNKKLAAAKRRETEKREVETSNRRNLAGVRVKQQNLVYIIGLEPNKKDEATLMETLRTMEFFGQYGEIEKIVVSKPKPGAINQGVGVYVTFKTKQAAADCINAVDGSQNGDKTLRAQYGTTKYCSTYLRGDVCQNKNCSFLHETGEDGHQTSLQNEPIESKTKPIPVRSQPTPQPHATSQAMAHEGSREGATSRQSSHDASALPSTVAWANAPVAKARRASLAASTSTASPQLTQALIVNKKAEPAKQPDPPPQPIPSITTATSLQPSQTPSPVSATKHQTPPSDPLNDILQHLKAAISNDACAFHFDDSSLSEEVRAMVAALPPLIDPYGGAKRRVMQDKRIAARAKEEAEEKQRLEEQAKSAAEDAMDEDITATGSLALGGEPEDMPRSASARGTIGRPSQPTPSNMSVDQLSSLGLGRSMTPQQRQQFAMMSAGGRLPQPATQNTAFELSDFDRRAPQQFSQAQYDQMSSHARHGSRYFNNDAKANSGRFSASQQQQQSLFSSGIQGPPPGLPTAGTPSVSGGGMFAHGQGFTSGFGTSKDSENTRVRSGTNTGHDVKRELLLSLQNTNNPLRSPLTQASAPGALNGMYGQFLGSYQDPNLVKQKRKGGKKQRHANTSSSGGGVEHLAADPSILSARVHQGTTGQGLFGGNQDATNDVNSAKFTEPQSAIHSRVSSFHSLFGPRTSTPKVPPGLERIPSSISRSATPQVPPGFENLHAHPSRTDDVKVKASPKKDVAVMGVMPVVPAVPSLPRSRKSSLRVDQRTEVKRTLDAIAEPTKQQEPIMNETNNEDVVSEEAHVSVPATEATDEEVEEPTPMPSFQAEKEEVIEEEATPTPIVEIKPLEKIDPQSEVAQKKSAQDDSKQQAKTESTEPAKPIEPQDITGNTREPKAAPVLESNDIVETPTVLSRPSTPPPQKQADTKRPTLRTLNITTEMIARSASQSQAPASAMTERSLAFPTLSQIRQSSRQASISVSTNFSRPSTPAISEQLMSHDVSRAGTPPPGGSVVGSAPTRQKTKNQLKKERKEKARKTTEMSETGSINAAPTPPAAEEVGPIVARQKKQKKQKSASVAETVPVKVAIPEPSVDKATTEESKPIEVVNTPKKKKNEKKTAKKESVEPVQPSPKTSTPPPPSPRVERMPEPEPELEPEPPHSYTLRDFYNDAGRIEDKYEGDESDAADAERHKEIQDLLTSSISPLQKLLSEMITSGDLAKDHAFFASPPFTSAAYKLPSDNRKGQAYLDGNGYSPSDVFGMVYLPNKEKRALYNGHAVSVADSGDRKDDLLRRCLITPNGAVLRHLSREEGEKVLDLEERRSLYVEEYGDLGRMDGLDRLEPEDFINLEGGFDELSRFGDRHGVCWVVNDAERANAARRTGYGVRTSDGNGLEDDYGLGEMPVDAHEFDDQFDDPEDDDDDDDDDDEELEGEEMVLEADGADEVEYITDDDLVFDNVRGGFQNLPPLPDVMNISMPGSWDPAFNTATYPVRVTPHQAAQHHSMYSSLGPAYTTDIDLPPPPPPPTNAVQAARNPNTLPPIRHPHTQGSRDSSINLRAMTAEQVDKRAREKAREIEASRKEMEKAEKMLNKKSKDAGKWRDGVFKLVSA</sequence>
<feature type="region of interest" description="Disordered" evidence="11">
    <location>
        <begin position="432"/>
        <end position="497"/>
    </location>
</feature>
<feature type="compositionally biased region" description="Polar residues" evidence="11">
    <location>
        <begin position="546"/>
        <end position="557"/>
    </location>
</feature>
<evidence type="ECO:0000313" key="14">
    <source>
        <dbReference type="EMBL" id="KAK5083513.1"/>
    </source>
</evidence>
<dbReference type="CDD" id="cd12438">
    <property type="entry name" value="RRM_CNOT4"/>
    <property type="match status" value="1"/>
</dbReference>
<dbReference type="PANTHER" id="PTHR12603">
    <property type="entry name" value="CCR4-NOT TRANSCRIPTION COMPLEX RELATED"/>
    <property type="match status" value="1"/>
</dbReference>
<feature type="compositionally biased region" description="Polar residues" evidence="11">
    <location>
        <begin position="253"/>
        <end position="265"/>
    </location>
</feature>
<feature type="domain" description="RRM" evidence="13">
    <location>
        <begin position="119"/>
        <end position="205"/>
    </location>
</feature>
<keyword evidence="5 9" id="KW-0694">RNA-binding</keyword>
<dbReference type="InterPro" id="IPR035979">
    <property type="entry name" value="RBD_domain_sf"/>
</dbReference>
<dbReference type="InterPro" id="IPR013083">
    <property type="entry name" value="Znf_RING/FYVE/PHD"/>
</dbReference>
<keyword evidence="7" id="KW-0539">Nucleus</keyword>
<evidence type="ECO:0000256" key="4">
    <source>
        <dbReference type="ARBA" id="ARBA00022833"/>
    </source>
</evidence>
<dbReference type="GO" id="GO:0005634">
    <property type="term" value="C:nucleus"/>
    <property type="evidence" value="ECO:0007669"/>
    <property type="project" value="UniProtKB-SubCell"/>
</dbReference>
<evidence type="ECO:0000256" key="11">
    <source>
        <dbReference type="SAM" id="MobiDB-lite"/>
    </source>
</evidence>
<feature type="compositionally biased region" description="Basic and acidic residues" evidence="11">
    <location>
        <begin position="929"/>
        <end position="960"/>
    </location>
</feature>
<feature type="compositionally biased region" description="Polar residues" evidence="11">
    <location>
        <begin position="274"/>
        <end position="283"/>
    </location>
</feature>
<comment type="caution">
    <text evidence="14">The sequence shown here is derived from an EMBL/GenBank/DDBJ whole genome shotgun (WGS) entry which is preliminary data.</text>
</comment>
<feature type="compositionally biased region" description="Polar residues" evidence="11">
    <location>
        <begin position="484"/>
        <end position="497"/>
    </location>
</feature>
<dbReference type="GO" id="GO:0061630">
    <property type="term" value="F:ubiquitin protein ligase activity"/>
    <property type="evidence" value="ECO:0007669"/>
    <property type="project" value="UniProtKB-EC"/>
</dbReference>
<reference evidence="14 15" key="1">
    <citation type="submission" date="2023-08" db="EMBL/GenBank/DDBJ databases">
        <title>Black Yeasts Isolated from many extreme environments.</title>
        <authorList>
            <person name="Coleine C."/>
            <person name="Stajich J.E."/>
            <person name="Selbmann L."/>
        </authorList>
    </citation>
    <scope>NUCLEOTIDE SEQUENCE [LARGE SCALE GENOMIC DNA]</scope>
    <source>
        <strain evidence="14 15">CCFEE 5910</strain>
    </source>
</reference>
<name>A0AAN7SWG5_9EURO</name>
<feature type="compositionally biased region" description="Basic and acidic residues" evidence="11">
    <location>
        <begin position="1173"/>
        <end position="1184"/>
    </location>
</feature>
<feature type="compositionally biased region" description="Basic residues" evidence="11">
    <location>
        <begin position="690"/>
        <end position="701"/>
    </location>
</feature>
<protein>
    <submittedName>
        <fullName evidence="14">Transcriptional repressor general negative regulator of transcription subunit 4</fullName>
        <ecNumber evidence="14">2.3.2.27</ecNumber>
    </submittedName>
</protein>
<feature type="compositionally biased region" description="Polar residues" evidence="11">
    <location>
        <begin position="1064"/>
        <end position="1078"/>
    </location>
</feature>
<dbReference type="GO" id="GO:0030014">
    <property type="term" value="C:CCR4-NOT complex"/>
    <property type="evidence" value="ECO:0007669"/>
    <property type="project" value="InterPro"/>
</dbReference>
<dbReference type="PROSITE" id="PS50102">
    <property type="entry name" value="RRM"/>
    <property type="match status" value="1"/>
</dbReference>
<evidence type="ECO:0000259" key="13">
    <source>
        <dbReference type="PROSITE" id="PS50102"/>
    </source>
</evidence>
<dbReference type="InterPro" id="IPR012677">
    <property type="entry name" value="Nucleotide-bd_a/b_plait_sf"/>
</dbReference>
<feature type="region of interest" description="Disordered" evidence="11">
    <location>
        <begin position="546"/>
        <end position="604"/>
    </location>
</feature>
<dbReference type="PROSITE" id="PS50089">
    <property type="entry name" value="ZF_RING_2"/>
    <property type="match status" value="1"/>
</dbReference>
<feature type="domain" description="RING-type" evidence="12">
    <location>
        <begin position="16"/>
        <end position="60"/>
    </location>
</feature>
<feature type="region of interest" description="Disordered" evidence="11">
    <location>
        <begin position="1602"/>
        <end position="1635"/>
    </location>
</feature>
<keyword evidence="6 10" id="KW-0175">Coiled coil</keyword>
<feature type="compositionally biased region" description="Acidic residues" evidence="11">
    <location>
        <begin position="1491"/>
        <end position="1514"/>
    </location>
</feature>
<dbReference type="InterPro" id="IPR039515">
    <property type="entry name" value="NOT4_mRING-HC-C4C4"/>
</dbReference>
<organism evidence="14 15">
    <name type="scientific">Lithohypha guttulata</name>
    <dbReference type="NCBI Taxonomy" id="1690604"/>
    <lineage>
        <taxon>Eukaryota</taxon>
        <taxon>Fungi</taxon>
        <taxon>Dikarya</taxon>
        <taxon>Ascomycota</taxon>
        <taxon>Pezizomycotina</taxon>
        <taxon>Eurotiomycetes</taxon>
        <taxon>Chaetothyriomycetidae</taxon>
        <taxon>Chaetothyriales</taxon>
        <taxon>Trichomeriaceae</taxon>
        <taxon>Lithohypha</taxon>
    </lineage>
</organism>
<dbReference type="InterPro" id="IPR003954">
    <property type="entry name" value="RRM_euk-type"/>
</dbReference>
<feature type="region of interest" description="Disordered" evidence="11">
    <location>
        <begin position="327"/>
        <end position="369"/>
    </location>
</feature>
<evidence type="ECO:0000256" key="3">
    <source>
        <dbReference type="ARBA" id="ARBA00022771"/>
    </source>
</evidence>
<dbReference type="FunFam" id="3.30.40.10:FF:000006">
    <property type="entry name" value="CCR4-NOT transcription complex subunit 4"/>
    <property type="match status" value="1"/>
</dbReference>
<dbReference type="GO" id="GO:0016567">
    <property type="term" value="P:protein ubiquitination"/>
    <property type="evidence" value="ECO:0007669"/>
    <property type="project" value="TreeGrafter"/>
</dbReference>
<keyword evidence="15" id="KW-1185">Reference proteome</keyword>
<evidence type="ECO:0000259" key="12">
    <source>
        <dbReference type="PROSITE" id="PS50089"/>
    </source>
</evidence>
<dbReference type="InterPro" id="IPR001841">
    <property type="entry name" value="Znf_RING"/>
</dbReference>
<dbReference type="PANTHER" id="PTHR12603:SF0">
    <property type="entry name" value="CCR4-NOT TRANSCRIPTION COMPLEX SUBUNIT 4"/>
    <property type="match status" value="1"/>
</dbReference>
<dbReference type="CDD" id="cd16618">
    <property type="entry name" value="mRING-HC-C4C4_CNOT4"/>
    <property type="match status" value="1"/>
</dbReference>
<accession>A0AAN7SWG5</accession>
<feature type="coiled-coil region" evidence="10">
    <location>
        <begin position="1641"/>
        <end position="1675"/>
    </location>
</feature>
<evidence type="ECO:0000256" key="2">
    <source>
        <dbReference type="ARBA" id="ARBA00022723"/>
    </source>
</evidence>
<evidence type="ECO:0000256" key="8">
    <source>
        <dbReference type="PROSITE-ProRule" id="PRU00175"/>
    </source>
</evidence>
<feature type="compositionally biased region" description="Polar residues" evidence="11">
    <location>
        <begin position="349"/>
        <end position="366"/>
    </location>
</feature>
<proteinExistence type="predicted"/>
<dbReference type="SUPFAM" id="SSF57850">
    <property type="entry name" value="RING/U-box"/>
    <property type="match status" value="1"/>
</dbReference>
<evidence type="ECO:0000313" key="15">
    <source>
        <dbReference type="Proteomes" id="UP001309876"/>
    </source>
</evidence>
<keyword evidence="2" id="KW-0479">Metal-binding</keyword>
<keyword evidence="4" id="KW-0862">Zinc</keyword>
<feature type="region of interest" description="Disordered" evidence="11">
    <location>
        <begin position="230"/>
        <end position="287"/>
    </location>
</feature>
<feature type="compositionally biased region" description="Low complexity" evidence="11">
    <location>
        <begin position="1049"/>
        <end position="1063"/>
    </location>
</feature>
<feature type="region of interest" description="Disordered" evidence="11">
    <location>
        <begin position="861"/>
        <end position="1015"/>
    </location>
</feature>
<dbReference type="Gene3D" id="3.30.40.10">
    <property type="entry name" value="Zinc/RING finger domain, C3HC4 (zinc finger)"/>
    <property type="match status" value="1"/>
</dbReference>
<dbReference type="Gene3D" id="3.30.70.330">
    <property type="match status" value="1"/>
</dbReference>
<dbReference type="SMART" id="SM00361">
    <property type="entry name" value="RRM_1"/>
    <property type="match status" value="1"/>
</dbReference>
<dbReference type="InterPro" id="IPR034261">
    <property type="entry name" value="CNOT4_RRM"/>
</dbReference>
<evidence type="ECO:0000256" key="9">
    <source>
        <dbReference type="PROSITE-ProRule" id="PRU00176"/>
    </source>
</evidence>
<dbReference type="EMBL" id="JAVRRJ010000006">
    <property type="protein sequence ID" value="KAK5083513.1"/>
    <property type="molecule type" value="Genomic_DNA"/>
</dbReference>
<feature type="compositionally biased region" description="Basic and acidic residues" evidence="11">
    <location>
        <begin position="432"/>
        <end position="449"/>
    </location>
</feature>
<evidence type="ECO:0000256" key="6">
    <source>
        <dbReference type="ARBA" id="ARBA00023054"/>
    </source>
</evidence>
<feature type="compositionally biased region" description="Polar residues" evidence="11">
    <location>
        <begin position="865"/>
        <end position="875"/>
    </location>
</feature>
<feature type="compositionally biased region" description="Low complexity" evidence="11">
    <location>
        <begin position="574"/>
        <end position="593"/>
    </location>
</feature>
<evidence type="ECO:0000256" key="10">
    <source>
        <dbReference type="SAM" id="Coils"/>
    </source>
</evidence>